<evidence type="ECO:0000313" key="2">
    <source>
        <dbReference type="EMBL" id="BBH06128.1"/>
    </source>
</evidence>
<evidence type="ECO:0000256" key="1">
    <source>
        <dbReference type="SAM" id="MobiDB-lite"/>
    </source>
</evidence>
<feature type="region of interest" description="Disordered" evidence="1">
    <location>
        <begin position="229"/>
        <end position="252"/>
    </location>
</feature>
<evidence type="ECO:0008006" key="3">
    <source>
        <dbReference type="Google" id="ProtNLM"/>
    </source>
</evidence>
<accession>A0A4Y1RQE0</accession>
<feature type="compositionally biased region" description="Polar residues" evidence="1">
    <location>
        <begin position="229"/>
        <end position="247"/>
    </location>
</feature>
<dbReference type="EMBL" id="AP019302">
    <property type="protein sequence ID" value="BBH06128.1"/>
    <property type="molecule type" value="Genomic_DNA"/>
</dbReference>
<dbReference type="AlphaFoldDB" id="A0A4Y1RQE0"/>
<sequence length="1009" mass="113955">VQENKPKLATTEDEGNSSLLPPSDIKSKKEQPEMLSEFDRRFALLPQFDIIETNETKSEMRSGDCRVIKAGPLRMLPPQEAETFLVEERPRTSLKYYGGIDQASQSAKTPQTSTKRGKATRDFDFANPPEKLTWVLIDADNGEWNPYFEGIMIPEKLKNEWAKEFHSVQENSPNLATVEDSSLLPPSDTEIKKEQLDMLSAFAAVACQENEFSNFPQAVLVDPHEIQSNVNPKSTRQIQGSSSTPNKELQKSQHFKALQKMVTKKVKELKPLSSADTDETTRNLQIIQPHANISPKAKPPRSRTTLTGDFSVSFEPPEDFPHDANAETLVQERSGTPHTLPQFSFSERLQGWRITRRKRVKGIYDMYYRHEKSNASLRSIVEAVRFILYEEYPKQQAAGKSEGDQSAERRMARSATLKRKSSDVDCGNNVSEEDMQRFNCGPKEDFVRLSAEAMEERVRKFLKEAYENLRNWKFVVIEEESESEGTKRLRVTIAPPNVVSSNTPSREDEFSNPSTEFHQADPMNHKEVSNGSHVQMGGIIRASPLETTRVMRASADQSAHDLQAYMEERESEGTKTKHISVPSVALSPPDFLPKIPSRDGEPSNASMEFDQAYLLNHVELRNGSPVLMDGVHGANPLAATTVREREVYQSAHEAYMEECDLINEIPECPNYEDLVTSLALMRARMSSFDKIVLSTPSSSQMVPFEARVDRELHEQLYKKLKAIVSKSTQELRSRVLSEPVEEGRSSTTNGIIRAAPMNSYVAEDSLHNPMKMEEFKRPRVPTTPAGDIFVDYNLPEDLTLDGLPLEELVPREETFGASSSQRPPRQFSLAQRLEGWKIQRKQRRTGRCDLYFIHQGSNTLLRSYVEMVNFILYEVYPPKPTPKRKLLESYEPAYKSCRIIRKSYHITEEEVREFLRSSYENLLNYKEDPSPSTDAPPTTTSNPLEEHAENPDANTPVDNELIAPGLQIDLNQPAGEAKGGEKEAPAEEAEGGAEEAPAEEAEGGEEAEY</sequence>
<proteinExistence type="predicted"/>
<feature type="compositionally biased region" description="Basic and acidic residues" evidence="1">
    <location>
        <begin position="25"/>
        <end position="34"/>
    </location>
</feature>
<feature type="compositionally biased region" description="Low complexity" evidence="1">
    <location>
        <begin position="930"/>
        <end position="941"/>
    </location>
</feature>
<feature type="region of interest" description="Disordered" evidence="1">
    <location>
        <begin position="496"/>
        <end position="523"/>
    </location>
</feature>
<organism evidence="2">
    <name type="scientific">Prunus dulcis</name>
    <name type="common">Almond</name>
    <name type="synonym">Amygdalus dulcis</name>
    <dbReference type="NCBI Taxonomy" id="3755"/>
    <lineage>
        <taxon>Eukaryota</taxon>
        <taxon>Viridiplantae</taxon>
        <taxon>Streptophyta</taxon>
        <taxon>Embryophyta</taxon>
        <taxon>Tracheophyta</taxon>
        <taxon>Spermatophyta</taxon>
        <taxon>Magnoliopsida</taxon>
        <taxon>eudicotyledons</taxon>
        <taxon>Gunneridae</taxon>
        <taxon>Pentapetalae</taxon>
        <taxon>rosids</taxon>
        <taxon>fabids</taxon>
        <taxon>Rosales</taxon>
        <taxon>Rosaceae</taxon>
        <taxon>Amygdaloideae</taxon>
        <taxon>Amygdaleae</taxon>
        <taxon>Prunus</taxon>
    </lineage>
</organism>
<feature type="region of interest" description="Disordered" evidence="1">
    <location>
        <begin position="100"/>
        <end position="121"/>
    </location>
</feature>
<feature type="compositionally biased region" description="Polar residues" evidence="1">
    <location>
        <begin position="102"/>
        <end position="114"/>
    </location>
</feature>
<feature type="non-terminal residue" evidence="2">
    <location>
        <position position="1"/>
    </location>
</feature>
<protein>
    <recommendedName>
        <fullName evidence="3">MBD domain-containing protein</fullName>
    </recommendedName>
</protein>
<feature type="region of interest" description="Disordered" evidence="1">
    <location>
        <begin position="397"/>
        <end position="428"/>
    </location>
</feature>
<feature type="compositionally biased region" description="Basic and acidic residues" evidence="1">
    <location>
        <begin position="401"/>
        <end position="411"/>
    </location>
</feature>
<gene>
    <name evidence="2" type="ORF">Prudu_017691</name>
</gene>
<feature type="region of interest" description="Disordered" evidence="1">
    <location>
        <begin position="1"/>
        <end position="34"/>
    </location>
</feature>
<feature type="compositionally biased region" description="Acidic residues" evidence="1">
    <location>
        <begin position="986"/>
        <end position="1009"/>
    </location>
</feature>
<name>A0A4Y1RQE0_PRUDU</name>
<reference evidence="2" key="1">
    <citation type="journal article" date="2019" name="Science">
        <title>Mutation of a bHLH transcription factor allowed almond domestication.</title>
        <authorList>
            <person name="Sanchez-Perez R."/>
            <person name="Pavan S."/>
            <person name="Mazzeo R."/>
            <person name="Moldovan C."/>
            <person name="Aiese Cigliano R."/>
            <person name="Del Cueto J."/>
            <person name="Ricciardi F."/>
            <person name="Lotti C."/>
            <person name="Ricciardi L."/>
            <person name="Dicenta F."/>
            <person name="Lopez-Marques R.L."/>
            <person name="Lindberg Moller B."/>
        </authorList>
    </citation>
    <scope>NUCLEOTIDE SEQUENCE</scope>
</reference>
<feature type="region of interest" description="Disordered" evidence="1">
    <location>
        <begin position="925"/>
        <end position="1009"/>
    </location>
</feature>